<gene>
    <name evidence="1" type="ORF">AXG93_4321s1020</name>
</gene>
<name>A0A176VS83_MARPO</name>
<dbReference type="AlphaFoldDB" id="A0A176VS83"/>
<reference evidence="1" key="1">
    <citation type="submission" date="2016-03" db="EMBL/GenBank/DDBJ databases">
        <title>Mechanisms controlling the formation of the plant cell surface in tip-growing cells are functionally conserved among land plants.</title>
        <authorList>
            <person name="Honkanen S."/>
            <person name="Jones V.A."/>
            <person name="Morieri G."/>
            <person name="Champion C."/>
            <person name="Hetherington A.J."/>
            <person name="Kelly S."/>
            <person name="Saint-Marcoux D."/>
            <person name="Proust H."/>
            <person name="Prescott H."/>
            <person name="Dolan L."/>
        </authorList>
    </citation>
    <scope>NUCLEOTIDE SEQUENCE [LARGE SCALE GENOMIC DNA]</scope>
    <source>
        <tissue evidence="1">Whole gametophyte</tissue>
    </source>
</reference>
<dbReference type="Proteomes" id="UP000077202">
    <property type="component" value="Unassembled WGS sequence"/>
</dbReference>
<protein>
    <submittedName>
        <fullName evidence="1">Uncharacterized protein</fullName>
    </submittedName>
</protein>
<keyword evidence="2" id="KW-1185">Reference proteome</keyword>
<comment type="caution">
    <text evidence="1">The sequence shown here is derived from an EMBL/GenBank/DDBJ whole genome shotgun (WGS) entry which is preliminary data.</text>
</comment>
<accession>A0A176VS83</accession>
<evidence type="ECO:0000313" key="2">
    <source>
        <dbReference type="Proteomes" id="UP000077202"/>
    </source>
</evidence>
<evidence type="ECO:0000313" key="1">
    <source>
        <dbReference type="EMBL" id="OAE22716.1"/>
    </source>
</evidence>
<dbReference type="EMBL" id="LVLJ01003077">
    <property type="protein sequence ID" value="OAE22716.1"/>
    <property type="molecule type" value="Genomic_DNA"/>
</dbReference>
<organism evidence="1 2">
    <name type="scientific">Marchantia polymorpha subsp. ruderalis</name>
    <dbReference type="NCBI Taxonomy" id="1480154"/>
    <lineage>
        <taxon>Eukaryota</taxon>
        <taxon>Viridiplantae</taxon>
        <taxon>Streptophyta</taxon>
        <taxon>Embryophyta</taxon>
        <taxon>Marchantiophyta</taxon>
        <taxon>Marchantiopsida</taxon>
        <taxon>Marchantiidae</taxon>
        <taxon>Marchantiales</taxon>
        <taxon>Marchantiaceae</taxon>
        <taxon>Marchantia</taxon>
    </lineage>
</organism>
<sequence length="237" mass="27165">MVHSMEQVENTAFIKEFQRRESKDSIHFLKNLPADKKAELTGKSEYLNTTAPLKSALKNTTAKDAQAHMSDTELLNHLSMVCKQFPLCLPCLTNCRVKDSWQQAFRPAGVKKIVLKNRCSVLKGVRNLWRRINAGYMIERRKCLSLSRDSYQYDSKLLEKTDREFMHKRDMFSEYVEAAARFKCLIKDGHVATVPKYVPRALRPQTPGRKWYAPVMKLPPGYKESGQATTPATPPAK</sequence>
<proteinExistence type="predicted"/>